<dbReference type="PANTHER" id="PTHR47765:SF3">
    <property type="entry name" value="3'-5' EXONUCLEASE DOMAIN-CONTAINING PROTEIN"/>
    <property type="match status" value="1"/>
</dbReference>
<dbReference type="Proteomes" id="UP000887566">
    <property type="component" value="Unplaced"/>
</dbReference>
<evidence type="ECO:0000313" key="2">
    <source>
        <dbReference type="Proteomes" id="UP000887566"/>
    </source>
</evidence>
<dbReference type="GO" id="GO:0003676">
    <property type="term" value="F:nucleic acid binding"/>
    <property type="evidence" value="ECO:0007669"/>
    <property type="project" value="InterPro"/>
</dbReference>
<keyword evidence="2" id="KW-1185">Reference proteome</keyword>
<feature type="domain" description="3'-5' exonuclease" evidence="1">
    <location>
        <begin position="409"/>
        <end position="639"/>
    </location>
</feature>
<dbReference type="Gene3D" id="3.30.420.10">
    <property type="entry name" value="Ribonuclease H-like superfamily/Ribonuclease H"/>
    <property type="match status" value="1"/>
</dbReference>
<dbReference type="InterPro" id="IPR036397">
    <property type="entry name" value="RNaseH_sf"/>
</dbReference>
<dbReference type="InterPro" id="IPR052408">
    <property type="entry name" value="Exonuclease_MUT-7-like"/>
</dbReference>
<dbReference type="InterPro" id="IPR012337">
    <property type="entry name" value="RNaseH-like_sf"/>
</dbReference>
<dbReference type="GO" id="GO:0006139">
    <property type="term" value="P:nucleobase-containing compound metabolic process"/>
    <property type="evidence" value="ECO:0007669"/>
    <property type="project" value="InterPro"/>
</dbReference>
<sequence length="666" mass="74952">MTTLSLDDVLMSVIELPIDRKKGNRLMIGRRVLGQKIFSSTTNPAELLSELVAGSAAFLKAKNMEEWFVDNGVRLQQLLVQAFCLWVIPVTDFADNNRPRKPRKNVTNQVALLESPEAAAAVRKAPLPPPPPTLSANEKMAVVRAALKVPSMRMESKTWALIIRSLQLRDASICPQFLAAVDGSLADGTASFELLTICMHDKPFRTHFPPEFLLQALLLGPLRGSTVEAFASERTPEFRAECRRLLHEAEKIAEKRELWVEKVRQLLNREPETVPALADFLKHVCSVLQELRAEPPEDDRVHKGWAYAALKRAGKRYYDERTFTYDMFHELIWSILAQRPEMKSSVLRMLCQDFRDPQEASNWTRFNPYTVSPKEIPLLPSSQAPLSLLQENVECLTLPIHLASTVMFVGHLRALQIVDAALEALRKTDKPMVGLDAEWSAYTGYSKASILQLATKTRLFIIDLQPNTARDQDAVVDFLDRFFSDNTLLKIGFGFHEDLTQLRNAVPRCRALYAPKKLVCVDQLAKNLRVLAGQSQDGDRMQTARMDDSAEADISMEDADDSTAAVRDDAESPQKEVVKPKEARGLAALCVQFLGRPLDKTEQCSVWDRRPLRPSQLRYAALDAYCLLQIFERCVAWAEELGVDALDIALKHQYAPVSLPLFCGDM</sequence>
<name>A0A914WB02_9BILA</name>
<dbReference type="SUPFAM" id="SSF53098">
    <property type="entry name" value="Ribonuclease H-like"/>
    <property type="match status" value="1"/>
</dbReference>
<dbReference type="Pfam" id="PF01612">
    <property type="entry name" value="DNA_pol_A_exo1"/>
    <property type="match status" value="2"/>
</dbReference>
<evidence type="ECO:0000259" key="1">
    <source>
        <dbReference type="SMART" id="SM00474"/>
    </source>
</evidence>
<dbReference type="InterPro" id="IPR002562">
    <property type="entry name" value="3'-5'_exonuclease_dom"/>
</dbReference>
<dbReference type="WBParaSite" id="PSAMB.scaffold3431size18307.g21442.t1">
    <property type="protein sequence ID" value="PSAMB.scaffold3431size18307.g21442.t1"/>
    <property type="gene ID" value="PSAMB.scaffold3431size18307.g21442"/>
</dbReference>
<reference evidence="3" key="1">
    <citation type="submission" date="2022-11" db="UniProtKB">
        <authorList>
            <consortium name="WormBaseParasite"/>
        </authorList>
    </citation>
    <scope>IDENTIFICATION</scope>
</reference>
<dbReference type="PANTHER" id="PTHR47765">
    <property type="entry name" value="3'-5' EXONUCLEASE DOMAIN-CONTAINING PROTEIN"/>
    <property type="match status" value="1"/>
</dbReference>
<evidence type="ECO:0000313" key="3">
    <source>
        <dbReference type="WBParaSite" id="PSAMB.scaffold3431size18307.g21442.t1"/>
    </source>
</evidence>
<accession>A0A914WB02</accession>
<dbReference type="SMART" id="SM00474">
    <property type="entry name" value="35EXOc"/>
    <property type="match status" value="1"/>
</dbReference>
<dbReference type="AlphaFoldDB" id="A0A914WB02"/>
<protein>
    <submittedName>
        <fullName evidence="3">3'-5' exonuclease domain-containing protein</fullName>
    </submittedName>
</protein>
<organism evidence="2 3">
    <name type="scientific">Plectus sambesii</name>
    <dbReference type="NCBI Taxonomy" id="2011161"/>
    <lineage>
        <taxon>Eukaryota</taxon>
        <taxon>Metazoa</taxon>
        <taxon>Ecdysozoa</taxon>
        <taxon>Nematoda</taxon>
        <taxon>Chromadorea</taxon>
        <taxon>Plectida</taxon>
        <taxon>Plectina</taxon>
        <taxon>Plectoidea</taxon>
        <taxon>Plectidae</taxon>
        <taxon>Plectus</taxon>
    </lineage>
</organism>
<dbReference type="GO" id="GO:0008408">
    <property type="term" value="F:3'-5' exonuclease activity"/>
    <property type="evidence" value="ECO:0007669"/>
    <property type="project" value="InterPro"/>
</dbReference>
<proteinExistence type="predicted"/>